<name>A0A8H4RNM5_9HELO</name>
<dbReference type="Proteomes" id="UP000566819">
    <property type="component" value="Unassembled WGS sequence"/>
</dbReference>
<dbReference type="PANTHER" id="PTHR47843:SF5">
    <property type="entry name" value="BTB_POZ DOMAIN PROTEIN"/>
    <property type="match status" value="1"/>
</dbReference>
<dbReference type="Gene3D" id="3.30.710.10">
    <property type="entry name" value="Potassium Channel Kv1.1, Chain A"/>
    <property type="match status" value="2"/>
</dbReference>
<comment type="caution">
    <text evidence="2">The sequence shown here is derived from an EMBL/GenBank/DDBJ whole genome shotgun (WGS) entry which is preliminary data.</text>
</comment>
<accession>A0A8H4RNM5</accession>
<proteinExistence type="predicted"/>
<dbReference type="CDD" id="cd18186">
    <property type="entry name" value="BTB_POZ_ZBTB_KLHL-like"/>
    <property type="match status" value="2"/>
</dbReference>
<evidence type="ECO:0000313" key="3">
    <source>
        <dbReference type="Proteomes" id="UP000566819"/>
    </source>
</evidence>
<dbReference type="OrthoDB" id="6359816at2759"/>
<reference evidence="2 3" key="1">
    <citation type="submission" date="2020-03" db="EMBL/GenBank/DDBJ databases">
        <title>Draft Genome Sequence of Cudoniella acicularis.</title>
        <authorList>
            <person name="Buettner E."/>
            <person name="Kellner H."/>
        </authorList>
    </citation>
    <scope>NUCLEOTIDE SEQUENCE [LARGE SCALE GENOMIC DNA]</scope>
    <source>
        <strain evidence="2 3">DSM 108380</strain>
    </source>
</reference>
<evidence type="ECO:0000259" key="1">
    <source>
        <dbReference type="PROSITE" id="PS50097"/>
    </source>
</evidence>
<dbReference type="AlphaFoldDB" id="A0A8H4RNM5"/>
<keyword evidence="3" id="KW-1185">Reference proteome</keyword>
<sequence length="520" mass="58256">MSSLASSSATTPVNPKDITAELFKSKKYGDLTIKCKGREFKVHRAIVCLQYKPLAATVGGEFKEATTGVIELKENEPEIVKRMLEFMYILDYWDDRKIFDPTVLNVRSILMNTRGPLIINTQVYIIADQYGVQELKYLANIKYQNVVPDLWDTPEFVESLGLMYEEIPEKDRLLKSVAVGEVQRNMKALLDRSDFVSLCREIGEIGVDVLRLTLASSTIAPSQPYPAACPICGANISYVSLLVKDPQSLFCHFLSSSPVERTCGEKVFKVHRAIVCPQSKPLAAFVDGEFLEATTGVINLKEAGDAPEKPEIFELLIKYFYTADYEYLPETPAKKARVSSASGSSSTATPELLIHTKVYIMSEKYDVAPLKLLATEKYIRALETEGLTSAFSASLKLMFDETSEKDRRLKDVALKHAGMNLKKLVDMREFFGVCVNNAEISAELLRAIAPDLPNNNQVSGYNTNWAVTVGKICSNCQTDLYVRPQSKAQRLQPRSKIYLNGAVEDPKHFYRCDACFRTFD</sequence>
<dbReference type="Pfam" id="PF00651">
    <property type="entry name" value="BTB"/>
    <property type="match status" value="1"/>
</dbReference>
<dbReference type="PROSITE" id="PS50097">
    <property type="entry name" value="BTB"/>
    <property type="match status" value="2"/>
</dbReference>
<gene>
    <name evidence="2" type="ORF">G7Y89_g4845</name>
</gene>
<dbReference type="InterPro" id="IPR000210">
    <property type="entry name" value="BTB/POZ_dom"/>
</dbReference>
<feature type="domain" description="BTB" evidence="1">
    <location>
        <begin position="257"/>
        <end position="329"/>
    </location>
</feature>
<evidence type="ECO:0000313" key="2">
    <source>
        <dbReference type="EMBL" id="KAF4633274.1"/>
    </source>
</evidence>
<dbReference type="SUPFAM" id="SSF54695">
    <property type="entry name" value="POZ domain"/>
    <property type="match status" value="2"/>
</dbReference>
<organism evidence="2 3">
    <name type="scientific">Cudoniella acicularis</name>
    <dbReference type="NCBI Taxonomy" id="354080"/>
    <lineage>
        <taxon>Eukaryota</taxon>
        <taxon>Fungi</taxon>
        <taxon>Dikarya</taxon>
        <taxon>Ascomycota</taxon>
        <taxon>Pezizomycotina</taxon>
        <taxon>Leotiomycetes</taxon>
        <taxon>Helotiales</taxon>
        <taxon>Tricladiaceae</taxon>
        <taxon>Cudoniella</taxon>
    </lineage>
</organism>
<protein>
    <recommendedName>
        <fullName evidence="1">BTB domain-containing protein</fullName>
    </recommendedName>
</protein>
<dbReference type="EMBL" id="JAAMPI010000274">
    <property type="protein sequence ID" value="KAF4633274.1"/>
    <property type="molecule type" value="Genomic_DNA"/>
</dbReference>
<dbReference type="InterPro" id="IPR011333">
    <property type="entry name" value="SKP1/BTB/POZ_sf"/>
</dbReference>
<dbReference type="PANTHER" id="PTHR47843">
    <property type="entry name" value="BTB DOMAIN-CONTAINING PROTEIN-RELATED"/>
    <property type="match status" value="1"/>
</dbReference>
<feature type="domain" description="BTB" evidence="1">
    <location>
        <begin position="29"/>
        <end position="88"/>
    </location>
</feature>